<keyword evidence="2" id="KW-0677">Repeat</keyword>
<comment type="caution">
    <text evidence="5">The sequence shown here is derived from an EMBL/GenBank/DDBJ whole genome shotgun (WGS) entry which is preliminary data.</text>
</comment>
<name>A0A817VBJ5_9BILA</name>
<dbReference type="SUPFAM" id="SSF47473">
    <property type="entry name" value="EF-hand"/>
    <property type="match status" value="1"/>
</dbReference>
<dbReference type="PANTHER" id="PTHR23055">
    <property type="entry name" value="CALCIUM BINDING PROTEINS"/>
    <property type="match status" value="1"/>
</dbReference>
<dbReference type="InterPro" id="IPR002048">
    <property type="entry name" value="EF_hand_dom"/>
</dbReference>
<keyword evidence="1" id="KW-0479">Metal-binding</keyword>
<evidence type="ECO:0000256" key="2">
    <source>
        <dbReference type="ARBA" id="ARBA00022737"/>
    </source>
</evidence>
<dbReference type="Pfam" id="PF00036">
    <property type="entry name" value="EF-hand_1"/>
    <property type="match status" value="1"/>
</dbReference>
<dbReference type="EMBL" id="CAJNYT010000302">
    <property type="protein sequence ID" value="CAF3342400.1"/>
    <property type="molecule type" value="Genomic_DNA"/>
</dbReference>
<dbReference type="CDD" id="cd00051">
    <property type="entry name" value="EFh"/>
    <property type="match status" value="1"/>
</dbReference>
<dbReference type="Proteomes" id="UP000663872">
    <property type="component" value="Unassembled WGS sequence"/>
</dbReference>
<proteinExistence type="predicted"/>
<sequence>MGNKGGKKGAPKELTLQQIAMLKANTKYTDREIREWHAGFLRDCPTGKLNKKQFVEVYKKFYPQGKADSFCNFAFSMFDANHDGTIDFDEFLLAIAATSQGSLDDRLAVAFDMCDISNDGQIDQKELAGMIFAMGIYQRAFGYGNISKSFSSIEYNLFFKYDLTGESDRKGDRDPKKRAAAVIQKLDVGGDRKLNKHEFIAGCKNDPLIRRLLAPHV</sequence>
<evidence type="ECO:0000313" key="5">
    <source>
        <dbReference type="EMBL" id="CAF3342400.1"/>
    </source>
</evidence>
<protein>
    <recommendedName>
        <fullName evidence="4">EF-hand domain-containing protein</fullName>
    </recommendedName>
</protein>
<dbReference type="PRINTS" id="PR00450">
    <property type="entry name" value="RECOVERIN"/>
</dbReference>
<dbReference type="InterPro" id="IPR018247">
    <property type="entry name" value="EF_Hand_1_Ca_BS"/>
</dbReference>
<dbReference type="PROSITE" id="PS00018">
    <property type="entry name" value="EF_HAND_1"/>
    <property type="match status" value="2"/>
</dbReference>
<dbReference type="PANTHER" id="PTHR23055:SF69">
    <property type="entry name" value="NEURONAL CALCIUM SENSOR 2"/>
    <property type="match status" value="1"/>
</dbReference>
<feature type="domain" description="EF-hand" evidence="4">
    <location>
        <begin position="66"/>
        <end position="101"/>
    </location>
</feature>
<evidence type="ECO:0000256" key="3">
    <source>
        <dbReference type="ARBA" id="ARBA00022837"/>
    </source>
</evidence>
<dbReference type="AlphaFoldDB" id="A0A817VBJ5"/>
<evidence type="ECO:0000256" key="1">
    <source>
        <dbReference type="ARBA" id="ARBA00022723"/>
    </source>
</evidence>
<evidence type="ECO:0000313" key="6">
    <source>
        <dbReference type="Proteomes" id="UP000663872"/>
    </source>
</evidence>
<dbReference type="GO" id="GO:0005509">
    <property type="term" value="F:calcium ion binding"/>
    <property type="evidence" value="ECO:0007669"/>
    <property type="project" value="InterPro"/>
</dbReference>
<feature type="domain" description="EF-hand" evidence="4">
    <location>
        <begin position="102"/>
        <end position="137"/>
    </location>
</feature>
<dbReference type="Gene3D" id="1.10.238.10">
    <property type="entry name" value="EF-hand"/>
    <property type="match status" value="1"/>
</dbReference>
<accession>A0A817VBJ5</accession>
<evidence type="ECO:0000259" key="4">
    <source>
        <dbReference type="PROSITE" id="PS50222"/>
    </source>
</evidence>
<dbReference type="InterPro" id="IPR011992">
    <property type="entry name" value="EF-hand-dom_pair"/>
</dbReference>
<gene>
    <name evidence="5" type="ORF">GRG538_LOCUS4746</name>
</gene>
<reference evidence="5" key="1">
    <citation type="submission" date="2021-02" db="EMBL/GenBank/DDBJ databases">
        <authorList>
            <person name="Nowell W R."/>
        </authorList>
    </citation>
    <scope>NUCLEOTIDE SEQUENCE</scope>
</reference>
<dbReference type="InterPro" id="IPR028846">
    <property type="entry name" value="Recoverin"/>
</dbReference>
<feature type="domain" description="EF-hand" evidence="4">
    <location>
        <begin position="174"/>
        <end position="209"/>
    </location>
</feature>
<dbReference type="SMART" id="SM00054">
    <property type="entry name" value="EFh"/>
    <property type="match status" value="3"/>
</dbReference>
<organism evidence="5 6">
    <name type="scientific">Rotaria socialis</name>
    <dbReference type="NCBI Taxonomy" id="392032"/>
    <lineage>
        <taxon>Eukaryota</taxon>
        <taxon>Metazoa</taxon>
        <taxon>Spiralia</taxon>
        <taxon>Gnathifera</taxon>
        <taxon>Rotifera</taxon>
        <taxon>Eurotatoria</taxon>
        <taxon>Bdelloidea</taxon>
        <taxon>Philodinida</taxon>
        <taxon>Philodinidae</taxon>
        <taxon>Rotaria</taxon>
    </lineage>
</organism>
<keyword evidence="3" id="KW-0106">Calcium</keyword>
<dbReference type="PROSITE" id="PS50222">
    <property type="entry name" value="EF_HAND_2"/>
    <property type="match status" value="3"/>
</dbReference>